<protein>
    <submittedName>
        <fullName evidence="1">Uncharacterized protein</fullName>
    </submittedName>
</protein>
<dbReference type="EMBL" id="BRZA01000002">
    <property type="protein sequence ID" value="GLC88225.1"/>
    <property type="molecule type" value="Genomic_DNA"/>
</dbReference>
<organism evidence="1 2">
    <name type="scientific">Lysinibacillus piscis</name>
    <dbReference type="NCBI Taxonomy" id="2518931"/>
    <lineage>
        <taxon>Bacteria</taxon>
        <taxon>Bacillati</taxon>
        <taxon>Bacillota</taxon>
        <taxon>Bacilli</taxon>
        <taxon>Bacillales</taxon>
        <taxon>Bacillaceae</taxon>
        <taxon>Lysinibacillus</taxon>
    </lineage>
</organism>
<evidence type="ECO:0000313" key="2">
    <source>
        <dbReference type="Proteomes" id="UP001065593"/>
    </source>
</evidence>
<keyword evidence="2" id="KW-1185">Reference proteome</keyword>
<name>A0ABQ5NIM1_9BACI</name>
<accession>A0ABQ5NIM1</accession>
<proteinExistence type="predicted"/>
<sequence length="299" mass="33591">MKMMQIERMNINDVNIASDNVPPDSRYQKLINFGLSEINRFEKEKVKRQCTSALNIKIESEYPSGSISLEALSLVSGGLQRVFNSICNNLIGNKKSSGPIPKEVLDYSNLILVNSSAGSFNMHIDQFQQTEQLTLLGIADLELLPELENAFQIIQSTENDVGKIVEQYGPRTFNIMNKWFYELQQNNIEFTIMRPDKDSIVFTKDTVKSTYERLADVKVKESSEIEVAKGFIVGANPITNTLSITLESGEKISAQASPKILHQNLVLLTTTYTIRFNVTNIKHVSTGKTNKSYQVIDIA</sequence>
<gene>
    <name evidence="1" type="ORF">LYSBPC_13520</name>
</gene>
<comment type="caution">
    <text evidence="1">The sequence shown here is derived from an EMBL/GenBank/DDBJ whole genome shotgun (WGS) entry which is preliminary data.</text>
</comment>
<evidence type="ECO:0000313" key="1">
    <source>
        <dbReference type="EMBL" id="GLC88225.1"/>
    </source>
</evidence>
<reference evidence="1" key="1">
    <citation type="submission" date="2022-08" db="EMBL/GenBank/DDBJ databases">
        <title>Draft genome sequence of Lysinibacillus sp. strain KH24.</title>
        <authorList>
            <person name="Kanbe H."/>
            <person name="Itoh H."/>
        </authorList>
    </citation>
    <scope>NUCLEOTIDE SEQUENCE</scope>
    <source>
        <strain evidence="1">KH24</strain>
    </source>
</reference>
<dbReference type="Proteomes" id="UP001065593">
    <property type="component" value="Unassembled WGS sequence"/>
</dbReference>